<name>A0ACC2H2S2_DALPE</name>
<evidence type="ECO:0000313" key="1">
    <source>
        <dbReference type="EMBL" id="KAJ8010062.1"/>
    </source>
</evidence>
<organism evidence="1 2">
    <name type="scientific">Dallia pectoralis</name>
    <name type="common">Alaska blackfish</name>
    <dbReference type="NCBI Taxonomy" id="75939"/>
    <lineage>
        <taxon>Eukaryota</taxon>
        <taxon>Metazoa</taxon>
        <taxon>Chordata</taxon>
        <taxon>Craniata</taxon>
        <taxon>Vertebrata</taxon>
        <taxon>Euteleostomi</taxon>
        <taxon>Actinopterygii</taxon>
        <taxon>Neopterygii</taxon>
        <taxon>Teleostei</taxon>
        <taxon>Protacanthopterygii</taxon>
        <taxon>Esociformes</taxon>
        <taxon>Umbridae</taxon>
        <taxon>Dallia</taxon>
    </lineage>
</organism>
<gene>
    <name evidence="1" type="ORF">DPEC_G00071070</name>
</gene>
<keyword evidence="2" id="KW-1185">Reference proteome</keyword>
<sequence>MLRFQAVDHLSLPAAVSARLQSMGVARDCSPNSRNTTWLECTRKLSGLPGYGTRCCGSSFVNTRRVQNVHGDVSAVGVVLWAAGPASERGDAQGPGMRWRVTLCR</sequence>
<reference evidence="1" key="1">
    <citation type="submission" date="2021-05" db="EMBL/GenBank/DDBJ databases">
        <authorList>
            <person name="Pan Q."/>
            <person name="Jouanno E."/>
            <person name="Zahm M."/>
            <person name="Klopp C."/>
            <person name="Cabau C."/>
            <person name="Louis A."/>
            <person name="Berthelot C."/>
            <person name="Parey E."/>
            <person name="Roest Crollius H."/>
            <person name="Montfort J."/>
            <person name="Robinson-Rechavi M."/>
            <person name="Bouchez O."/>
            <person name="Lampietro C."/>
            <person name="Lopez Roques C."/>
            <person name="Donnadieu C."/>
            <person name="Postlethwait J."/>
            <person name="Bobe J."/>
            <person name="Dillon D."/>
            <person name="Chandos A."/>
            <person name="von Hippel F."/>
            <person name="Guiguen Y."/>
        </authorList>
    </citation>
    <scope>NUCLEOTIDE SEQUENCE</scope>
    <source>
        <strain evidence="1">YG-Jan2019</strain>
    </source>
</reference>
<protein>
    <submittedName>
        <fullName evidence="1">Uncharacterized protein</fullName>
    </submittedName>
</protein>
<accession>A0ACC2H2S2</accession>
<comment type="caution">
    <text evidence="1">The sequence shown here is derived from an EMBL/GenBank/DDBJ whole genome shotgun (WGS) entry which is preliminary data.</text>
</comment>
<dbReference type="Proteomes" id="UP001157502">
    <property type="component" value="Chromosome 6"/>
</dbReference>
<evidence type="ECO:0000313" key="2">
    <source>
        <dbReference type="Proteomes" id="UP001157502"/>
    </source>
</evidence>
<dbReference type="EMBL" id="CM055733">
    <property type="protein sequence ID" value="KAJ8010062.1"/>
    <property type="molecule type" value="Genomic_DNA"/>
</dbReference>
<proteinExistence type="predicted"/>